<evidence type="ECO:0000313" key="1">
    <source>
        <dbReference type="EMBL" id="MBT1704458.1"/>
    </source>
</evidence>
<evidence type="ECO:0000313" key="2">
    <source>
        <dbReference type="Proteomes" id="UP000772618"/>
    </source>
</evidence>
<organism evidence="1 2">
    <name type="scientific">Chryseosolibacter indicus</name>
    <dbReference type="NCBI Taxonomy" id="2782351"/>
    <lineage>
        <taxon>Bacteria</taxon>
        <taxon>Pseudomonadati</taxon>
        <taxon>Bacteroidota</taxon>
        <taxon>Cytophagia</taxon>
        <taxon>Cytophagales</taxon>
        <taxon>Chryseotaleaceae</taxon>
        <taxon>Chryseosolibacter</taxon>
    </lineage>
</organism>
<name>A0ABS5VSP4_9BACT</name>
<protein>
    <recommendedName>
        <fullName evidence="3">DUF4221 domain-containing protein</fullName>
    </recommendedName>
</protein>
<proteinExistence type="predicted"/>
<keyword evidence="2" id="KW-1185">Reference proteome</keyword>
<dbReference type="Proteomes" id="UP000772618">
    <property type="component" value="Unassembled WGS sequence"/>
</dbReference>
<dbReference type="EMBL" id="JAHESD010000031">
    <property type="protein sequence ID" value="MBT1704458.1"/>
    <property type="molecule type" value="Genomic_DNA"/>
</dbReference>
<gene>
    <name evidence="1" type="ORF">KK060_14280</name>
</gene>
<comment type="caution">
    <text evidence="1">The sequence shown here is derived from an EMBL/GenBank/DDBJ whole genome shotgun (WGS) entry which is preliminary data.</text>
</comment>
<dbReference type="RefSeq" id="WP_254154420.1">
    <property type="nucleotide sequence ID" value="NZ_JAHESD010000031.1"/>
</dbReference>
<sequence length="360" mass="41286">MKKKILGLGVVILVSMLFVLTAFLISGSDKMAHGGFTRDFIGTRELALVSRIDLQSSGYYFAGRIGEVLYFGVTTSPFHLLKITGDTKEIIHIKRSLADSVRMGKVIIEYPHFYLADLENYNIYRGETADWSCHEVVHHKLFFTEYLPANHSVFLRLFNDEKTELILAKRNATNFGLKKSSLLEKQIDGIFCTDGVLKFDDSSGTLVYTYFYRNQFICADTSLRPIYRGNTIDTTRHAKMSVAKVYMSSYSAMSSPPHIVNRRAYVSKNLLFINSNIRADNEEQKTFEAMNVLDIYDLRTGKYLKSFYVPRISTNKLRHFFVIDNIIYSIQDNYLLLHRLNMKQTSVPIDSGSLSLPRNF</sequence>
<reference evidence="1 2" key="1">
    <citation type="submission" date="2021-05" db="EMBL/GenBank/DDBJ databases">
        <title>A Polyphasic approach of four new species of the genus Ohtaekwangia: Ohtaekwangia histidinii sp. nov., Ohtaekwangia cretensis sp. nov., Ohtaekwangia indiensis sp. nov., Ohtaekwangia reichenbachii sp. nov. from diverse environment.</title>
        <authorList>
            <person name="Octaviana S."/>
        </authorList>
    </citation>
    <scope>NUCLEOTIDE SEQUENCE [LARGE SCALE GENOMIC DNA]</scope>
    <source>
        <strain evidence="1 2">PWU20</strain>
    </source>
</reference>
<evidence type="ECO:0008006" key="3">
    <source>
        <dbReference type="Google" id="ProtNLM"/>
    </source>
</evidence>
<accession>A0ABS5VSP4</accession>